<reference evidence="3" key="1">
    <citation type="journal article" date="2014" name="Genome Announc.">
        <title>Draft genome sequence of the formaldehyde-resistant fungus Byssochlamys spectabilis No. 5 (anamorph Paecilomyces variotii No. 5) (NBRC109023).</title>
        <authorList>
            <person name="Oka T."/>
            <person name="Ekino K."/>
            <person name="Fukuda K."/>
            <person name="Nomura Y."/>
        </authorList>
    </citation>
    <scope>NUCLEOTIDE SEQUENCE [LARGE SCALE GENOMIC DNA]</scope>
    <source>
        <strain evidence="3">No. 5 / NBRC 109023</strain>
    </source>
</reference>
<feature type="compositionally biased region" description="Basic and acidic residues" evidence="1">
    <location>
        <begin position="82"/>
        <end position="116"/>
    </location>
</feature>
<sequence length="171" mass="19138">MRSQTGLSRPLTESREMRLVSIPTDRQRPHVPPRDKASYPRNRYKREGPVAQTTGERTDIEGETGGCDRGSPARSEAGEIDQADRSTAVRRERVVPESLREPQEGEGGRERGREAQLDVLPGTVYEEQEVRFETETLRYGSRWSNSPRSGSTEVSQSGRGEPGAVWNRVGD</sequence>
<feature type="compositionally biased region" description="Polar residues" evidence="1">
    <location>
        <begin position="142"/>
        <end position="158"/>
    </location>
</feature>
<dbReference type="InParanoid" id="V5FDI8"/>
<evidence type="ECO:0000313" key="3">
    <source>
        <dbReference type="Proteomes" id="UP000018001"/>
    </source>
</evidence>
<protein>
    <submittedName>
        <fullName evidence="2">Uncharacterized protein</fullName>
    </submittedName>
</protein>
<name>V5FDI8_BYSSN</name>
<organism evidence="2 3">
    <name type="scientific">Byssochlamys spectabilis (strain No. 5 / NBRC 109023)</name>
    <name type="common">Paecilomyces variotii</name>
    <dbReference type="NCBI Taxonomy" id="1356009"/>
    <lineage>
        <taxon>Eukaryota</taxon>
        <taxon>Fungi</taxon>
        <taxon>Dikarya</taxon>
        <taxon>Ascomycota</taxon>
        <taxon>Pezizomycotina</taxon>
        <taxon>Eurotiomycetes</taxon>
        <taxon>Eurotiomycetidae</taxon>
        <taxon>Eurotiales</taxon>
        <taxon>Thermoascaceae</taxon>
        <taxon>Paecilomyces</taxon>
    </lineage>
</organism>
<evidence type="ECO:0000256" key="1">
    <source>
        <dbReference type="SAM" id="MobiDB-lite"/>
    </source>
</evidence>
<proteinExistence type="predicted"/>
<feature type="region of interest" description="Disordered" evidence="1">
    <location>
        <begin position="1"/>
        <end position="122"/>
    </location>
</feature>
<dbReference type="EMBL" id="BAUL01000122">
    <property type="protein sequence ID" value="GAD95344.1"/>
    <property type="molecule type" value="Genomic_DNA"/>
</dbReference>
<gene>
    <name evidence="2" type="ORF">PVAR5_3986</name>
</gene>
<dbReference type="AlphaFoldDB" id="V5FDI8"/>
<dbReference type="HOGENOM" id="CLU_1562668_0_0_1"/>
<evidence type="ECO:0000313" key="2">
    <source>
        <dbReference type="EMBL" id="GAD95344.1"/>
    </source>
</evidence>
<keyword evidence="3" id="KW-1185">Reference proteome</keyword>
<feature type="region of interest" description="Disordered" evidence="1">
    <location>
        <begin position="134"/>
        <end position="171"/>
    </location>
</feature>
<accession>V5FDI8</accession>
<feature type="compositionally biased region" description="Basic and acidic residues" evidence="1">
    <location>
        <begin position="25"/>
        <end position="38"/>
    </location>
</feature>
<comment type="caution">
    <text evidence="2">The sequence shown here is derived from an EMBL/GenBank/DDBJ whole genome shotgun (WGS) entry which is preliminary data.</text>
</comment>
<dbReference type="Proteomes" id="UP000018001">
    <property type="component" value="Unassembled WGS sequence"/>
</dbReference>